<feature type="compositionally biased region" description="Basic and acidic residues" evidence="1">
    <location>
        <begin position="359"/>
        <end position="368"/>
    </location>
</feature>
<feature type="compositionally biased region" description="Basic and acidic residues" evidence="1">
    <location>
        <begin position="243"/>
        <end position="253"/>
    </location>
</feature>
<evidence type="ECO:0000256" key="3">
    <source>
        <dbReference type="SAM" id="SignalP"/>
    </source>
</evidence>
<keyword evidence="2" id="KW-0812">Transmembrane</keyword>
<evidence type="ECO:0000313" key="5">
    <source>
        <dbReference type="EMBL" id="TQB70755.1"/>
    </source>
</evidence>
<dbReference type="PANTHER" id="PTHR40622:SF2">
    <property type="match status" value="1"/>
</dbReference>
<dbReference type="AlphaFoldDB" id="A0A507QUM9"/>
<evidence type="ECO:0000313" key="6">
    <source>
        <dbReference type="Proteomes" id="UP000319663"/>
    </source>
</evidence>
<keyword evidence="6" id="KW-1185">Reference proteome</keyword>
<evidence type="ECO:0000259" key="4">
    <source>
        <dbReference type="Pfam" id="PF24854"/>
    </source>
</evidence>
<dbReference type="PANTHER" id="PTHR40622">
    <property type="match status" value="1"/>
</dbReference>
<keyword evidence="2" id="KW-1133">Transmembrane helix</keyword>
<feature type="region of interest" description="Disordered" evidence="1">
    <location>
        <begin position="221"/>
        <end position="272"/>
    </location>
</feature>
<feature type="chain" id="PRO_5021250216" description="DUF7728 domain-containing protein" evidence="3">
    <location>
        <begin position="18"/>
        <end position="368"/>
    </location>
</feature>
<evidence type="ECO:0000256" key="1">
    <source>
        <dbReference type="SAM" id="MobiDB-lite"/>
    </source>
</evidence>
<proteinExistence type="predicted"/>
<keyword evidence="3" id="KW-0732">Signal</keyword>
<comment type="caution">
    <text evidence="5">The sequence shown here is derived from an EMBL/GenBank/DDBJ whole genome shotgun (WGS) entry which is preliminary data.</text>
</comment>
<gene>
    <name evidence="5" type="ORF">MPDQ_008102</name>
</gene>
<protein>
    <recommendedName>
        <fullName evidence="4">DUF7728 domain-containing protein</fullName>
    </recommendedName>
</protein>
<keyword evidence="2" id="KW-0472">Membrane</keyword>
<evidence type="ECO:0000256" key="2">
    <source>
        <dbReference type="SAM" id="Phobius"/>
    </source>
</evidence>
<feature type="transmembrane region" description="Helical" evidence="2">
    <location>
        <begin position="299"/>
        <end position="328"/>
    </location>
</feature>
<dbReference type="EMBL" id="VIFY01000096">
    <property type="protein sequence ID" value="TQB70755.1"/>
    <property type="molecule type" value="Genomic_DNA"/>
</dbReference>
<sequence>MLIRSFVLAGAALCANAFLVIPEVEGNTVAPEVDPIQILDTKQQQITLRCTECPFREVEQDGEVSWTDGFETTLSFNFTAEDGVLRANGGRIFPAPPMTITAVQRRELDGKESGPISLGHMIEVLPQTTPSEDPVLELSTVRFTVLDLDGHPVPLDTITVVLVRDPTGEIFMTSTGIEETPDRMSWRQCQGKPSCLRKLLFSRIRALLAATRARMRELGSKISGSKGCHGGPTMPHDSHHGHHADGHDHDHSRFAFPPPPAPPADGDSPSFWNGGHPGPVWAHHHHHYPTWISRAIRFVIIPAALGVLAGLTASAVGMLVGQFAVFLWRRYRRSGQDQSAVHSEQGSDSEKQALMNDELPPKYEDDRN</sequence>
<feature type="region of interest" description="Disordered" evidence="1">
    <location>
        <begin position="336"/>
        <end position="368"/>
    </location>
</feature>
<reference evidence="5 6" key="1">
    <citation type="submission" date="2019-06" db="EMBL/GenBank/DDBJ databases">
        <title>Wine fermentation using esterase from Monascus purpureus.</title>
        <authorList>
            <person name="Geng C."/>
            <person name="Zhang Y."/>
        </authorList>
    </citation>
    <scope>NUCLEOTIDE SEQUENCE [LARGE SCALE GENOMIC DNA]</scope>
    <source>
        <strain evidence="5">HQ1</strain>
    </source>
</reference>
<organism evidence="5 6">
    <name type="scientific">Monascus purpureus</name>
    <name type="common">Red mold</name>
    <name type="synonym">Monascus anka</name>
    <dbReference type="NCBI Taxonomy" id="5098"/>
    <lineage>
        <taxon>Eukaryota</taxon>
        <taxon>Fungi</taxon>
        <taxon>Dikarya</taxon>
        <taxon>Ascomycota</taxon>
        <taxon>Pezizomycotina</taxon>
        <taxon>Eurotiomycetes</taxon>
        <taxon>Eurotiomycetidae</taxon>
        <taxon>Eurotiales</taxon>
        <taxon>Aspergillaceae</taxon>
        <taxon>Monascus</taxon>
    </lineage>
</organism>
<dbReference type="Pfam" id="PF24854">
    <property type="entry name" value="DUF7728"/>
    <property type="match status" value="1"/>
</dbReference>
<feature type="compositionally biased region" description="Polar residues" evidence="1">
    <location>
        <begin position="336"/>
        <end position="346"/>
    </location>
</feature>
<accession>A0A507QUM9</accession>
<name>A0A507QUM9_MONPU</name>
<feature type="signal peptide" evidence="3">
    <location>
        <begin position="1"/>
        <end position="17"/>
    </location>
</feature>
<dbReference type="Proteomes" id="UP000319663">
    <property type="component" value="Unassembled WGS sequence"/>
</dbReference>
<feature type="domain" description="DUF7728" evidence="4">
    <location>
        <begin position="42"/>
        <end position="177"/>
    </location>
</feature>
<dbReference type="InterPro" id="IPR056145">
    <property type="entry name" value="DUF7728"/>
</dbReference>